<evidence type="ECO:0000256" key="2">
    <source>
        <dbReference type="ARBA" id="ARBA00024228"/>
    </source>
</evidence>
<dbReference type="Pfam" id="PF09774">
    <property type="entry name" value="MIX23"/>
    <property type="match status" value="1"/>
</dbReference>
<accession>A0A183S8E8</accession>
<evidence type="ECO:0000256" key="1">
    <source>
        <dbReference type="ARBA" id="ARBA00024204"/>
    </source>
</evidence>
<dbReference type="PANTHER" id="PTHR31905:SF2">
    <property type="entry name" value="PROTEIN MIX23"/>
    <property type="match status" value="1"/>
</dbReference>
<proteinExistence type="inferred from homology"/>
<dbReference type="AlphaFoldDB" id="A0A183S8E8"/>
<name>A0A183S8E8_SCHSO</name>
<dbReference type="WBParaSite" id="SSLN_0000051901-mRNA-1">
    <property type="protein sequence ID" value="SSLN_0000051901-mRNA-1"/>
    <property type="gene ID" value="SSLN_0000051901"/>
</dbReference>
<comment type="similarity">
    <text evidence="1">Belongs to the MIX23 family.</text>
</comment>
<organism evidence="4">
    <name type="scientific">Schistocephalus solidus</name>
    <name type="common">Tapeworm</name>
    <dbReference type="NCBI Taxonomy" id="70667"/>
    <lineage>
        <taxon>Eukaryota</taxon>
        <taxon>Metazoa</taxon>
        <taxon>Spiralia</taxon>
        <taxon>Lophotrochozoa</taxon>
        <taxon>Platyhelminthes</taxon>
        <taxon>Cestoda</taxon>
        <taxon>Eucestoda</taxon>
        <taxon>Diphyllobothriidea</taxon>
        <taxon>Diphyllobothriidae</taxon>
        <taxon>Schistocephalus</taxon>
    </lineage>
</organism>
<protein>
    <recommendedName>
        <fullName evidence="2">Protein MIX23</fullName>
    </recommendedName>
    <alternativeName>
        <fullName evidence="3">Coiled-coil domain-containing protein 58</fullName>
    </alternativeName>
</protein>
<sequence length="175" mass="20355">LAETENLRCQPFRLQRKLVHTDSRQNAFSQRVFGVWNEIPDGKLLHTWRKSDDRINNELNAALPTASFTKSVDATKQCASFFAELSRLHKKRFAAIKQCISSSSKRISDMKSQLETSPDSPDNEKIPVALRKEQLQLRQFQSELLDEEIIQNSALKVLYERCRDHYNNPAFDRFK</sequence>
<reference evidence="4" key="1">
    <citation type="submission" date="2016-06" db="UniProtKB">
        <authorList>
            <consortium name="WormBaseParasite"/>
        </authorList>
    </citation>
    <scope>IDENTIFICATION</scope>
</reference>
<dbReference type="PANTHER" id="PTHR31905">
    <property type="entry name" value="COILED-COIL DOMAIN-CONTAINING PROTEIN 58"/>
    <property type="match status" value="1"/>
</dbReference>
<evidence type="ECO:0000256" key="3">
    <source>
        <dbReference type="ARBA" id="ARBA00030733"/>
    </source>
</evidence>
<evidence type="ECO:0000313" key="4">
    <source>
        <dbReference type="WBParaSite" id="SSLN_0000051901-mRNA-1"/>
    </source>
</evidence>
<dbReference type="GO" id="GO:0005758">
    <property type="term" value="C:mitochondrial intermembrane space"/>
    <property type="evidence" value="ECO:0007669"/>
    <property type="project" value="InterPro"/>
</dbReference>
<dbReference type="InterPro" id="IPR019171">
    <property type="entry name" value="MIX23"/>
</dbReference>